<dbReference type="InterPro" id="IPR051061">
    <property type="entry name" value="Zinc_finger_trans_reg"/>
</dbReference>
<keyword evidence="6" id="KW-0804">Transcription</keyword>
<evidence type="ECO:0000256" key="6">
    <source>
        <dbReference type="ARBA" id="ARBA00023163"/>
    </source>
</evidence>
<evidence type="ECO:0000313" key="12">
    <source>
        <dbReference type="Proteomes" id="UP000308768"/>
    </source>
</evidence>
<dbReference type="EMBL" id="NAJN01000702">
    <property type="protein sequence ID" value="TKA69724.1"/>
    <property type="molecule type" value="Genomic_DNA"/>
</dbReference>
<evidence type="ECO:0000259" key="9">
    <source>
        <dbReference type="SMART" id="SM00355"/>
    </source>
</evidence>
<feature type="region of interest" description="Disordered" evidence="8">
    <location>
        <begin position="384"/>
        <end position="403"/>
    </location>
</feature>
<feature type="domain" description="C2H2-type" evidence="9">
    <location>
        <begin position="353"/>
        <end position="383"/>
    </location>
</feature>
<accession>A0A4U0X0L3</accession>
<reference evidence="10 12" key="1">
    <citation type="submission" date="2017-03" db="EMBL/GenBank/DDBJ databases">
        <title>Genomes of endolithic fungi from Antarctica.</title>
        <authorList>
            <person name="Coleine C."/>
            <person name="Masonjones S."/>
            <person name="Stajich J.E."/>
        </authorList>
    </citation>
    <scope>NUCLEOTIDE SEQUENCE [LARGE SCALE GENOMIC DNA]</scope>
    <source>
        <strain evidence="10 12">CCFEE 5187</strain>
    </source>
</reference>
<evidence type="ECO:0000256" key="1">
    <source>
        <dbReference type="ARBA" id="ARBA00004123"/>
    </source>
</evidence>
<sequence length="644" mass="70741">MASYAEYPTTQAHDNNNNDFILYPRQHSVWEYPGTSQTYNPISSYPEPSFGSSGALFDYSFLQAFSSLPRSQDLAGSIQATQQGLKHNLYPHGFTASPAHSAVHSFDANPPVLSSNSDSGASVQSTSSSAMGSPSMNPGHPLVWATNHGLGIIPTIVQPETSGYDVMATNSFNFESIRANDKSSSCVDPHLINTYSPTPYTAAPYTELSVAQSPQSLVFANPPSPSLSQTSVHSVQQQRAPSRAMRKSGSQSPYLRTASWAPYPINATPMPRRPSISSRVSQSSFSDGDSAAKGLCPMPDCGRSFKDLKAHMLTHQPSRPEKCPIGTCEYHLKGFARKYDKNRHTLTHYKGTMVCGFCPGSGSSAEKSFNRADVFKRHLASVHGVDQTAPNSRKRSPTAKPRYGGIEDVRGTCSTCSVTFANAQEFYDHLDECVLRVVQQIEPSEDINQKLLSSVAEDNNVRETMNKHRLSNSIDYTIQSYDEENDFEDDEDDAAAIDDSNDETKSKAGSTNGKNNASDTSRVGLTFSRGGVALSNAAISSRKKRKNYPLAWGCAPEKMKMKKRVLCVYDGPRRLWKDDMMLDSDFEVRMKLPDGDGKSWVTDLDVQTLARAKALHNATDTERGPWIEDGQLRELWDDLDPSTS</sequence>
<dbReference type="InterPro" id="IPR013087">
    <property type="entry name" value="Znf_C2H2_type"/>
</dbReference>
<dbReference type="OrthoDB" id="6077919at2759"/>
<evidence type="ECO:0000256" key="4">
    <source>
        <dbReference type="ARBA" id="ARBA00022833"/>
    </source>
</evidence>
<proteinExistence type="predicted"/>
<protein>
    <recommendedName>
        <fullName evidence="9">C2H2-type domain-containing protein</fullName>
    </recommendedName>
</protein>
<feature type="compositionally biased region" description="Low complexity" evidence="8">
    <location>
        <begin position="117"/>
        <end position="135"/>
    </location>
</feature>
<gene>
    <name evidence="11" type="ORF">B0A49_05061</name>
    <name evidence="10" type="ORF">B0A49_07007</name>
</gene>
<feature type="domain" description="C2H2-type" evidence="9">
    <location>
        <begin position="294"/>
        <end position="315"/>
    </location>
</feature>
<evidence type="ECO:0000313" key="11">
    <source>
        <dbReference type="EMBL" id="TKA72859.1"/>
    </source>
</evidence>
<evidence type="ECO:0000256" key="5">
    <source>
        <dbReference type="ARBA" id="ARBA00023015"/>
    </source>
</evidence>
<organism evidence="10 12">
    <name type="scientific">Cryomyces minteri</name>
    <dbReference type="NCBI Taxonomy" id="331657"/>
    <lineage>
        <taxon>Eukaryota</taxon>
        <taxon>Fungi</taxon>
        <taxon>Dikarya</taxon>
        <taxon>Ascomycota</taxon>
        <taxon>Pezizomycotina</taxon>
        <taxon>Dothideomycetes</taxon>
        <taxon>Dothideomycetes incertae sedis</taxon>
        <taxon>Cryomyces</taxon>
    </lineage>
</organism>
<evidence type="ECO:0000256" key="8">
    <source>
        <dbReference type="SAM" id="MobiDB-lite"/>
    </source>
</evidence>
<dbReference type="AlphaFoldDB" id="A0A4U0X0L3"/>
<dbReference type="Gene3D" id="3.30.160.60">
    <property type="entry name" value="Classic Zinc Finger"/>
    <property type="match status" value="1"/>
</dbReference>
<keyword evidence="3" id="KW-0863">Zinc-finger</keyword>
<dbReference type="GO" id="GO:0006357">
    <property type="term" value="P:regulation of transcription by RNA polymerase II"/>
    <property type="evidence" value="ECO:0007669"/>
    <property type="project" value="TreeGrafter"/>
</dbReference>
<name>A0A4U0X0L3_9PEZI</name>
<evidence type="ECO:0000256" key="7">
    <source>
        <dbReference type="ARBA" id="ARBA00023242"/>
    </source>
</evidence>
<keyword evidence="5" id="KW-0805">Transcription regulation</keyword>
<dbReference type="Proteomes" id="UP000308768">
    <property type="component" value="Unassembled WGS sequence"/>
</dbReference>
<comment type="subcellular location">
    <subcellularLocation>
        <location evidence="1">Nucleus</location>
    </subcellularLocation>
</comment>
<feature type="region of interest" description="Disordered" evidence="8">
    <location>
        <begin position="497"/>
        <end position="522"/>
    </location>
</feature>
<keyword evidence="7" id="KW-0539">Nucleus</keyword>
<feature type="compositionally biased region" description="Low complexity" evidence="8">
    <location>
        <begin position="275"/>
        <end position="289"/>
    </location>
</feature>
<dbReference type="STRING" id="331657.A0A4U0X0L3"/>
<dbReference type="PANTHER" id="PTHR46179:SF13">
    <property type="entry name" value="C2H2-TYPE DOMAIN-CONTAINING PROTEIN"/>
    <property type="match status" value="1"/>
</dbReference>
<keyword evidence="12" id="KW-1185">Reference proteome</keyword>
<dbReference type="EMBL" id="NAJN01000469">
    <property type="protein sequence ID" value="TKA72859.1"/>
    <property type="molecule type" value="Genomic_DNA"/>
</dbReference>
<dbReference type="SMART" id="SM00355">
    <property type="entry name" value="ZnF_C2H2"/>
    <property type="match status" value="4"/>
</dbReference>
<evidence type="ECO:0000256" key="3">
    <source>
        <dbReference type="ARBA" id="ARBA00022771"/>
    </source>
</evidence>
<evidence type="ECO:0000256" key="2">
    <source>
        <dbReference type="ARBA" id="ARBA00022723"/>
    </source>
</evidence>
<feature type="domain" description="C2H2-type" evidence="9">
    <location>
        <begin position="321"/>
        <end position="348"/>
    </location>
</feature>
<feature type="domain" description="C2H2-type" evidence="9">
    <location>
        <begin position="411"/>
        <end position="431"/>
    </location>
</feature>
<feature type="region of interest" description="Disordered" evidence="8">
    <location>
        <begin position="106"/>
        <end position="137"/>
    </location>
</feature>
<feature type="compositionally biased region" description="Polar residues" evidence="8">
    <location>
        <begin position="226"/>
        <end position="240"/>
    </location>
</feature>
<keyword evidence="2" id="KW-0479">Metal-binding</keyword>
<feature type="region of interest" description="Disordered" evidence="8">
    <location>
        <begin position="217"/>
        <end position="291"/>
    </location>
</feature>
<feature type="compositionally biased region" description="Polar residues" evidence="8">
    <location>
        <begin position="507"/>
        <end position="522"/>
    </location>
</feature>
<dbReference type="PANTHER" id="PTHR46179">
    <property type="entry name" value="ZINC FINGER PROTEIN"/>
    <property type="match status" value="1"/>
</dbReference>
<evidence type="ECO:0000313" key="10">
    <source>
        <dbReference type="EMBL" id="TKA69724.1"/>
    </source>
</evidence>
<dbReference type="GO" id="GO:0008270">
    <property type="term" value="F:zinc ion binding"/>
    <property type="evidence" value="ECO:0007669"/>
    <property type="project" value="UniProtKB-KW"/>
</dbReference>
<keyword evidence="4" id="KW-0862">Zinc</keyword>
<comment type="caution">
    <text evidence="10">The sequence shown here is derived from an EMBL/GenBank/DDBJ whole genome shotgun (WGS) entry which is preliminary data.</text>
</comment>
<dbReference type="GO" id="GO:0005634">
    <property type="term" value="C:nucleus"/>
    <property type="evidence" value="ECO:0007669"/>
    <property type="project" value="UniProtKB-SubCell"/>
</dbReference>